<dbReference type="GO" id="GO:0016020">
    <property type="term" value="C:membrane"/>
    <property type="evidence" value="ECO:0007669"/>
    <property type="project" value="TreeGrafter"/>
</dbReference>
<keyword evidence="4" id="KW-1185">Reference proteome</keyword>
<evidence type="ECO:0000313" key="4">
    <source>
        <dbReference type="Proteomes" id="UP000572635"/>
    </source>
</evidence>
<dbReference type="InterPro" id="IPR050266">
    <property type="entry name" value="AB_hydrolase_sf"/>
</dbReference>
<dbReference type="AlphaFoldDB" id="A0A7W8QT16"/>
<evidence type="ECO:0000313" key="3">
    <source>
        <dbReference type="EMBL" id="MBB5436048.1"/>
    </source>
</evidence>
<proteinExistence type="predicted"/>
<dbReference type="Pfam" id="PF00561">
    <property type="entry name" value="Abhydrolase_1"/>
    <property type="match status" value="1"/>
</dbReference>
<evidence type="ECO:0000259" key="2">
    <source>
        <dbReference type="Pfam" id="PF00561"/>
    </source>
</evidence>
<reference evidence="3 4" key="1">
    <citation type="submission" date="2020-08" db="EMBL/GenBank/DDBJ databases">
        <title>Sequencing the genomes of 1000 actinobacteria strains.</title>
        <authorList>
            <person name="Klenk H.-P."/>
        </authorList>
    </citation>
    <scope>NUCLEOTIDE SEQUENCE [LARGE SCALE GENOMIC DNA]</scope>
    <source>
        <strain evidence="3 4">DSM 44551</strain>
    </source>
</reference>
<gene>
    <name evidence="3" type="ORF">HDA36_006196</name>
</gene>
<dbReference type="Proteomes" id="UP000572635">
    <property type="component" value="Unassembled WGS sequence"/>
</dbReference>
<dbReference type="SUPFAM" id="SSF53474">
    <property type="entry name" value="alpha/beta-Hydrolases"/>
    <property type="match status" value="1"/>
</dbReference>
<sequence>MGGGGHRVGGGPHPVVALHGWFGSAASWAPLWPHLDGGSFSYVFPDYRGYGDRRSEPGAYTLAEAAADVLALADSLGWRRFSMVGHSMGGSVMQRVLADAPERVRTMVGVSPVPAGGVPFDAETRALFDGAADDPAKRRAIIDMTTGNRLTGVWLDAMVAHSLSASDRDAFAAYLAAWADTDFHREIEGSPVPVRVIVGEHDPALGAEAMAGTFQRWYPDVEVEVLGNSGHYAIDETPVALATLIERHLAGAA</sequence>
<feature type="domain" description="AB hydrolase-1" evidence="2">
    <location>
        <begin position="14"/>
        <end position="236"/>
    </location>
</feature>
<dbReference type="EMBL" id="JACHDB010000002">
    <property type="protein sequence ID" value="MBB5436048.1"/>
    <property type="molecule type" value="Genomic_DNA"/>
</dbReference>
<organism evidence="3 4">
    <name type="scientific">Nocardiopsis composta</name>
    <dbReference type="NCBI Taxonomy" id="157465"/>
    <lineage>
        <taxon>Bacteria</taxon>
        <taxon>Bacillati</taxon>
        <taxon>Actinomycetota</taxon>
        <taxon>Actinomycetes</taxon>
        <taxon>Streptosporangiales</taxon>
        <taxon>Nocardiopsidaceae</taxon>
        <taxon>Nocardiopsis</taxon>
    </lineage>
</organism>
<dbReference type="PANTHER" id="PTHR43798">
    <property type="entry name" value="MONOACYLGLYCEROL LIPASE"/>
    <property type="match status" value="1"/>
</dbReference>
<name>A0A7W8QT16_9ACTN</name>
<dbReference type="GO" id="GO:0016787">
    <property type="term" value="F:hydrolase activity"/>
    <property type="evidence" value="ECO:0007669"/>
    <property type="project" value="UniProtKB-KW"/>
</dbReference>
<dbReference type="PANTHER" id="PTHR43798:SF31">
    <property type="entry name" value="AB HYDROLASE SUPERFAMILY PROTEIN YCLE"/>
    <property type="match status" value="1"/>
</dbReference>
<dbReference type="InterPro" id="IPR029058">
    <property type="entry name" value="AB_hydrolase_fold"/>
</dbReference>
<dbReference type="InterPro" id="IPR000073">
    <property type="entry name" value="AB_hydrolase_1"/>
</dbReference>
<protein>
    <submittedName>
        <fullName evidence="3">Pimeloyl-ACP methyl ester carboxylesterase</fullName>
    </submittedName>
</protein>
<keyword evidence="1" id="KW-0378">Hydrolase</keyword>
<dbReference type="Gene3D" id="3.40.50.1820">
    <property type="entry name" value="alpha/beta hydrolase"/>
    <property type="match status" value="1"/>
</dbReference>
<comment type="caution">
    <text evidence="3">The sequence shown here is derived from an EMBL/GenBank/DDBJ whole genome shotgun (WGS) entry which is preliminary data.</text>
</comment>
<dbReference type="RefSeq" id="WP_184399301.1">
    <property type="nucleotide sequence ID" value="NZ_BAAAJD010000005.1"/>
</dbReference>
<evidence type="ECO:0000256" key="1">
    <source>
        <dbReference type="ARBA" id="ARBA00022801"/>
    </source>
</evidence>
<accession>A0A7W8QT16</accession>